<evidence type="ECO:0000259" key="4">
    <source>
        <dbReference type="Pfam" id="PF01551"/>
    </source>
</evidence>
<dbReference type="CDD" id="cd12797">
    <property type="entry name" value="M23_peptidase"/>
    <property type="match status" value="1"/>
</dbReference>
<evidence type="ECO:0000313" key="6">
    <source>
        <dbReference type="Proteomes" id="UP001501556"/>
    </source>
</evidence>
<feature type="coiled-coil region" evidence="2">
    <location>
        <begin position="263"/>
        <end position="293"/>
    </location>
</feature>
<feature type="region of interest" description="Disordered" evidence="3">
    <location>
        <begin position="327"/>
        <end position="377"/>
    </location>
</feature>
<dbReference type="Gene3D" id="6.10.250.3150">
    <property type="match status" value="1"/>
</dbReference>
<evidence type="ECO:0000313" key="5">
    <source>
        <dbReference type="EMBL" id="GAA3956956.1"/>
    </source>
</evidence>
<keyword evidence="2" id="KW-0175">Coiled coil</keyword>
<protein>
    <recommendedName>
        <fullName evidence="4">M23ase beta-sheet core domain-containing protein</fullName>
    </recommendedName>
</protein>
<dbReference type="InterPro" id="IPR011055">
    <property type="entry name" value="Dup_hybrid_motif"/>
</dbReference>
<accession>A0ABP7P017</accession>
<organism evidence="5 6">
    <name type="scientific">Hymenobacter antarcticus</name>
    <dbReference type="NCBI Taxonomy" id="486270"/>
    <lineage>
        <taxon>Bacteria</taxon>
        <taxon>Pseudomonadati</taxon>
        <taxon>Bacteroidota</taxon>
        <taxon>Cytophagia</taxon>
        <taxon>Cytophagales</taxon>
        <taxon>Hymenobacteraceae</taxon>
        <taxon>Hymenobacter</taxon>
    </lineage>
</organism>
<dbReference type="RefSeq" id="WP_345119746.1">
    <property type="nucleotide sequence ID" value="NZ_BAABDI010000001.1"/>
</dbReference>
<dbReference type="EMBL" id="BAABDI010000001">
    <property type="protein sequence ID" value="GAA3956956.1"/>
    <property type="molecule type" value="Genomic_DNA"/>
</dbReference>
<sequence>MNKQVRTAGGEKCGAGQSRAGLACGHWWLLALLGLWLATPVAAQQRPKKKTTKTTTTKARQPSKTTSRTKRPATTRNARPKSKDQLERERRANLRQIQQTSQALDQTQARKKVSLGQLNVITARLTEKKQVIRGISTQLQGIETNVHQTAGQVLKTQQTLRELKAEYARLLYTAAKTSSGFNRLMFLFAAESFNQFALRLRYIRQYTEERQRQAARIVGAQQRLHQQLSGLTRQQQRKSSLLNTQLSENKSLLTLKSKEDDMVQQLSQQEQGLRQELEERRQAVNRLDNLIAERVREEIARAARVARLAARREANLAAASAARRAAAARSGGGGAGPTRPRRDPETVTSAPEAAGDNPTAAPENDAPETAAETASDRRAVRIALTPETAVLSSSFSGNRGRLPWPVGRGFISQRFGRHPHPVLRNVTVENRGVDIQTGAGEAVRSCFDGKVLTIANIAGMNTIVMIQHGDFFTVYAKLRSVSVREGQRVSAREVIGTVATDTEGTSEVQFQVWHNSSNLNPENWLGHK</sequence>
<evidence type="ECO:0000256" key="1">
    <source>
        <dbReference type="ARBA" id="ARBA00022729"/>
    </source>
</evidence>
<dbReference type="SUPFAM" id="SSF51261">
    <property type="entry name" value="Duplicated hybrid motif"/>
    <property type="match status" value="1"/>
</dbReference>
<evidence type="ECO:0000256" key="2">
    <source>
        <dbReference type="SAM" id="Coils"/>
    </source>
</evidence>
<dbReference type="Proteomes" id="UP001501556">
    <property type="component" value="Unassembled WGS sequence"/>
</dbReference>
<keyword evidence="1" id="KW-0732">Signal</keyword>
<dbReference type="Gene3D" id="2.70.70.10">
    <property type="entry name" value="Glucose Permease (Domain IIA)"/>
    <property type="match status" value="1"/>
</dbReference>
<comment type="caution">
    <text evidence="5">The sequence shown here is derived from an EMBL/GenBank/DDBJ whole genome shotgun (WGS) entry which is preliminary data.</text>
</comment>
<gene>
    <name evidence="5" type="ORF">GCM10022407_00530</name>
</gene>
<feature type="region of interest" description="Disordered" evidence="3">
    <location>
        <begin position="43"/>
        <end position="88"/>
    </location>
</feature>
<dbReference type="PANTHER" id="PTHR21666:SF289">
    <property type="entry name" value="L-ALA--D-GLU ENDOPEPTIDASE"/>
    <property type="match status" value="1"/>
</dbReference>
<dbReference type="InterPro" id="IPR016047">
    <property type="entry name" value="M23ase_b-sheet_dom"/>
</dbReference>
<reference evidence="6" key="1">
    <citation type="journal article" date="2019" name="Int. J. Syst. Evol. Microbiol.">
        <title>The Global Catalogue of Microorganisms (GCM) 10K type strain sequencing project: providing services to taxonomists for standard genome sequencing and annotation.</title>
        <authorList>
            <consortium name="The Broad Institute Genomics Platform"/>
            <consortium name="The Broad Institute Genome Sequencing Center for Infectious Disease"/>
            <person name="Wu L."/>
            <person name="Ma J."/>
        </authorList>
    </citation>
    <scope>NUCLEOTIDE SEQUENCE [LARGE SCALE GENOMIC DNA]</scope>
    <source>
        <strain evidence="6">JCM 17217</strain>
    </source>
</reference>
<evidence type="ECO:0000256" key="3">
    <source>
        <dbReference type="SAM" id="MobiDB-lite"/>
    </source>
</evidence>
<proteinExistence type="predicted"/>
<keyword evidence="6" id="KW-1185">Reference proteome</keyword>
<name>A0ABP7P017_9BACT</name>
<dbReference type="InterPro" id="IPR050570">
    <property type="entry name" value="Cell_wall_metabolism_enzyme"/>
</dbReference>
<dbReference type="Pfam" id="PF01551">
    <property type="entry name" value="Peptidase_M23"/>
    <property type="match status" value="1"/>
</dbReference>
<feature type="domain" description="M23ase beta-sheet core" evidence="4">
    <location>
        <begin position="430"/>
        <end position="521"/>
    </location>
</feature>
<dbReference type="PANTHER" id="PTHR21666">
    <property type="entry name" value="PEPTIDASE-RELATED"/>
    <property type="match status" value="1"/>
</dbReference>